<dbReference type="STRING" id="768670.Calni_0692"/>
<accession>E4TG53</accession>
<dbReference type="HOGENOM" id="CLU_192878_0_0_0"/>
<proteinExistence type="predicted"/>
<sequence length="82" mass="9805">MRQENTEIVAGVVFDRGDIKPRWFFINGRKINVLRVIYKWHEREGYYLIYKFTVTDGENIYEIAFNSNLQKWFLIAVVEGVS</sequence>
<evidence type="ECO:0000313" key="2">
    <source>
        <dbReference type="Proteomes" id="UP000007039"/>
    </source>
</evidence>
<dbReference type="KEGG" id="cni:Calni_0692"/>
<protein>
    <submittedName>
        <fullName evidence="1">Uncharacterized protein</fullName>
    </submittedName>
</protein>
<keyword evidence="2" id="KW-1185">Reference proteome</keyword>
<dbReference type="RefSeq" id="WP_013450816.1">
    <property type="nucleotide sequence ID" value="NC_014758.1"/>
</dbReference>
<name>E4TG53_CALNY</name>
<organism evidence="1 2">
    <name type="scientific">Calditerrivibrio nitroreducens (strain DSM 19672 / NBRC 101217 / Yu37-1)</name>
    <dbReference type="NCBI Taxonomy" id="768670"/>
    <lineage>
        <taxon>Bacteria</taxon>
        <taxon>Pseudomonadati</taxon>
        <taxon>Deferribacterota</taxon>
        <taxon>Deferribacteres</taxon>
        <taxon>Deferribacterales</taxon>
        <taxon>Calditerrivibrionaceae</taxon>
    </lineage>
</organism>
<reference evidence="1 2" key="2">
    <citation type="journal article" date="2011" name="Stand. Genomic Sci.">
        <title>Complete genome sequence of Calditerrivibrio nitroreducens type strain (Yu37-1).</title>
        <authorList>
            <person name="Pitluck S."/>
            <person name="Sikorski J."/>
            <person name="Zeytun A."/>
            <person name="Lapidus A."/>
            <person name="Nolan M."/>
            <person name="Lucas S."/>
            <person name="Hammon N."/>
            <person name="Deshpande S."/>
            <person name="Cheng J.F."/>
            <person name="Tapia R."/>
            <person name="Han C."/>
            <person name="Goodwin L."/>
            <person name="Liolios K."/>
            <person name="Pagani I."/>
            <person name="Ivanova N."/>
            <person name="Mavromatis K."/>
            <person name="Pati A."/>
            <person name="Chen A."/>
            <person name="Palaniappan K."/>
            <person name="Hauser L."/>
            <person name="Chang Y.J."/>
            <person name="Jeffries C.D."/>
            <person name="Detter J.C."/>
            <person name="Brambilla E."/>
            <person name="Djao O.D."/>
            <person name="Rohde M."/>
            <person name="Spring S."/>
            <person name="Goker M."/>
            <person name="Woyke T."/>
            <person name="Bristow J."/>
            <person name="Eisen J.A."/>
            <person name="Markowitz V."/>
            <person name="Hugenholtz P."/>
            <person name="Kyrpides N.C."/>
            <person name="Klenk H.P."/>
            <person name="Land M."/>
        </authorList>
    </citation>
    <scope>NUCLEOTIDE SEQUENCE [LARGE SCALE GENOMIC DNA]</scope>
    <source>
        <strain evidence="2">DSM 19672 / NBRC 101217 / Yu37-1</strain>
    </source>
</reference>
<gene>
    <name evidence="1" type="ordered locus">Calni_0692</name>
</gene>
<evidence type="ECO:0000313" key="1">
    <source>
        <dbReference type="EMBL" id="ADR18603.1"/>
    </source>
</evidence>
<reference key="1">
    <citation type="submission" date="2010-11" db="EMBL/GenBank/DDBJ databases">
        <title>The complete genome of chromosome of Calditerrivibrio nitroreducens DSM 19672.</title>
        <authorList>
            <consortium name="US DOE Joint Genome Institute (JGI-PGF)"/>
            <person name="Lucas S."/>
            <person name="Copeland A."/>
            <person name="Lapidus A."/>
            <person name="Bruce D."/>
            <person name="Goodwin L."/>
            <person name="Pitluck S."/>
            <person name="Kyrpides N."/>
            <person name="Mavromatis K."/>
            <person name="Ivanova N."/>
            <person name="Mikhailova N."/>
            <person name="Zeytun A."/>
            <person name="Brettin T."/>
            <person name="Detter J.C."/>
            <person name="Tapia R."/>
            <person name="Han C."/>
            <person name="Land M."/>
            <person name="Hauser L."/>
            <person name="Markowitz V."/>
            <person name="Cheng J.-F."/>
            <person name="Hugenholtz P."/>
            <person name="Woyke T."/>
            <person name="Wu D."/>
            <person name="Spring S."/>
            <person name="Schroeder M."/>
            <person name="Brambilla E."/>
            <person name="Klenk H.-P."/>
            <person name="Eisen J.A."/>
        </authorList>
    </citation>
    <scope>NUCLEOTIDE SEQUENCE [LARGE SCALE GENOMIC DNA]</scope>
    <source>
        <strain>DSM 19672</strain>
    </source>
</reference>
<dbReference type="EMBL" id="CP002347">
    <property type="protein sequence ID" value="ADR18603.1"/>
    <property type="molecule type" value="Genomic_DNA"/>
</dbReference>
<dbReference type="AlphaFoldDB" id="E4TG53"/>
<dbReference type="Proteomes" id="UP000007039">
    <property type="component" value="Chromosome"/>
</dbReference>
<dbReference type="eggNOG" id="ENOG5030UHP">
    <property type="taxonomic scope" value="Bacteria"/>
</dbReference>